<dbReference type="HOGENOM" id="CLU_2470202_0_0_1"/>
<evidence type="ECO:0000313" key="1">
    <source>
        <dbReference type="EMBL" id="ESA23365.1"/>
    </source>
</evidence>
<protein>
    <submittedName>
        <fullName evidence="1">Uncharacterized protein</fullName>
    </submittedName>
</protein>
<proteinExistence type="predicted"/>
<name>U9USK4_RHIID</name>
<dbReference type="EMBL" id="KI274822">
    <property type="protein sequence ID" value="ESA23365.1"/>
    <property type="molecule type" value="Genomic_DNA"/>
</dbReference>
<dbReference type="AlphaFoldDB" id="U9USK4"/>
<organism evidence="1">
    <name type="scientific">Rhizophagus irregularis (strain DAOM 181602 / DAOM 197198 / MUCL 43194)</name>
    <name type="common">Arbuscular mycorrhizal fungus</name>
    <name type="synonym">Glomus intraradices</name>
    <dbReference type="NCBI Taxonomy" id="747089"/>
    <lineage>
        <taxon>Eukaryota</taxon>
        <taxon>Fungi</taxon>
        <taxon>Fungi incertae sedis</taxon>
        <taxon>Mucoromycota</taxon>
        <taxon>Glomeromycotina</taxon>
        <taxon>Glomeromycetes</taxon>
        <taxon>Glomerales</taxon>
        <taxon>Glomeraceae</taxon>
        <taxon>Rhizophagus</taxon>
    </lineage>
</organism>
<accession>U9USK4</accession>
<gene>
    <name evidence="1" type="ORF">GLOINDRAFT_15511</name>
</gene>
<sequence>MKGRIELRVFLCDVVEVPSVSKSSTLVTHHLDRSICSVLSSSKITPVSSQVFDVDSAYFTATGSSLARNPTSFGLIQRDFLVAFKSSL</sequence>
<reference evidence="1" key="1">
    <citation type="submission" date="2013-07" db="EMBL/GenBank/DDBJ databases">
        <title>The genome of an arbuscular mycorrhizal fungus provides insights into the evolution of the oldest plant symbiosis.</title>
        <authorList>
            <consortium name="DOE Joint Genome Institute"/>
            <person name="Tisserant E."/>
            <person name="Malbreil M."/>
            <person name="Kuo A."/>
            <person name="Kohler A."/>
            <person name="Symeonidi A."/>
            <person name="Balestrini R."/>
            <person name="Charron P."/>
            <person name="Duensing N."/>
            <person name="Frei-dit-Frey N."/>
            <person name="Gianinazzi-Pearson V."/>
            <person name="Gilbert B."/>
            <person name="Handa Y."/>
            <person name="Hijri M."/>
            <person name="Kaul R."/>
            <person name="Kawaguchi M."/>
            <person name="Krajinski F."/>
            <person name="Lammers P."/>
            <person name="Lapierre D."/>
            <person name="Masclaux F.G."/>
            <person name="Murat C."/>
            <person name="Morin E."/>
            <person name="Ndikumana S."/>
            <person name="Pagni M."/>
            <person name="Petitpierre D."/>
            <person name="Requena N."/>
            <person name="Rosikiewicz P."/>
            <person name="Riley R."/>
            <person name="Saito K."/>
            <person name="San Clemente H."/>
            <person name="Shapiro H."/>
            <person name="van Tuinen D."/>
            <person name="Becard G."/>
            <person name="Bonfante P."/>
            <person name="Paszkowski U."/>
            <person name="Shachar-Hill Y."/>
            <person name="Young J.P."/>
            <person name="Sanders I.R."/>
            <person name="Henrissat B."/>
            <person name="Rensing S.A."/>
            <person name="Grigoriev I.V."/>
            <person name="Corradi N."/>
            <person name="Roux C."/>
            <person name="Martin F."/>
        </authorList>
    </citation>
    <scope>NUCLEOTIDE SEQUENCE</scope>
    <source>
        <strain evidence="1">DAOM 197198</strain>
    </source>
</reference>